<gene>
    <name evidence="2" type="ORF">C8N34_1742</name>
</gene>
<evidence type="ECO:0000256" key="1">
    <source>
        <dbReference type="SAM" id="Phobius"/>
    </source>
</evidence>
<dbReference type="OrthoDB" id="7775421at2"/>
<dbReference type="RefSeq" id="WP_108131072.1">
    <property type="nucleotide sequence ID" value="NZ_QBKP01000074.1"/>
</dbReference>
<keyword evidence="3" id="KW-1185">Reference proteome</keyword>
<proteinExistence type="predicted"/>
<feature type="transmembrane region" description="Helical" evidence="1">
    <location>
        <begin position="36"/>
        <end position="54"/>
    </location>
</feature>
<evidence type="ECO:0000313" key="3">
    <source>
        <dbReference type="Proteomes" id="UP000244224"/>
    </source>
</evidence>
<name>A0A2T5ZVG2_9RHOB</name>
<comment type="caution">
    <text evidence="2">The sequence shown here is derived from an EMBL/GenBank/DDBJ whole genome shotgun (WGS) entry which is preliminary data.</text>
</comment>
<reference evidence="2 3" key="1">
    <citation type="submission" date="2018-04" db="EMBL/GenBank/DDBJ databases">
        <title>Genomic Encyclopedia of Archaeal and Bacterial Type Strains, Phase II (KMG-II): from individual species to whole genera.</title>
        <authorList>
            <person name="Goeker M."/>
        </authorList>
    </citation>
    <scope>NUCLEOTIDE SEQUENCE [LARGE SCALE GENOMIC DNA]</scope>
    <source>
        <strain evidence="2 3">DSM 21823</strain>
    </source>
</reference>
<accession>A0A2T5ZVG2</accession>
<keyword evidence="1" id="KW-0812">Transmembrane</keyword>
<dbReference type="AlphaFoldDB" id="A0A2T5ZVG2"/>
<protein>
    <recommendedName>
        <fullName evidence="4">LydA family holin superfamily III</fullName>
    </recommendedName>
</protein>
<dbReference type="Proteomes" id="UP000244224">
    <property type="component" value="Unassembled WGS sequence"/>
</dbReference>
<evidence type="ECO:0000313" key="2">
    <source>
        <dbReference type="EMBL" id="PTX35543.1"/>
    </source>
</evidence>
<evidence type="ECO:0008006" key="4">
    <source>
        <dbReference type="Google" id="ProtNLM"/>
    </source>
</evidence>
<sequence>MQDPSPFRSFDFWIAVIVALIVKIRTTRQLSPAKVMVTMIVGIGAAGVSADYAAQVFGVPLPIAAAIVTLTAEGAMRWLLIGVNDPRQIIELWRLWRKP</sequence>
<dbReference type="EMBL" id="QBKP01000074">
    <property type="protein sequence ID" value="PTX35543.1"/>
    <property type="molecule type" value="Genomic_DNA"/>
</dbReference>
<keyword evidence="1" id="KW-1133">Transmembrane helix</keyword>
<feature type="transmembrane region" description="Helical" evidence="1">
    <location>
        <begin position="6"/>
        <end position="24"/>
    </location>
</feature>
<organism evidence="2 3">
    <name type="scientific">Gemmobacter caeni</name>
    <dbReference type="NCBI Taxonomy" id="589035"/>
    <lineage>
        <taxon>Bacteria</taxon>
        <taxon>Pseudomonadati</taxon>
        <taxon>Pseudomonadota</taxon>
        <taxon>Alphaproteobacteria</taxon>
        <taxon>Rhodobacterales</taxon>
        <taxon>Paracoccaceae</taxon>
        <taxon>Gemmobacter</taxon>
    </lineage>
</organism>
<keyword evidence="1" id="KW-0472">Membrane</keyword>
<feature type="transmembrane region" description="Helical" evidence="1">
    <location>
        <begin position="60"/>
        <end position="80"/>
    </location>
</feature>